<dbReference type="Proteomes" id="UP001529510">
    <property type="component" value="Unassembled WGS sequence"/>
</dbReference>
<reference evidence="1 2" key="1">
    <citation type="submission" date="2024-05" db="EMBL/GenBank/DDBJ databases">
        <title>Genome sequencing and assembly of Indian major carp, Cirrhinus mrigala (Hamilton, 1822).</title>
        <authorList>
            <person name="Mohindra V."/>
            <person name="Chowdhury L.M."/>
            <person name="Lal K."/>
            <person name="Jena J.K."/>
        </authorList>
    </citation>
    <scope>NUCLEOTIDE SEQUENCE [LARGE SCALE GENOMIC DNA]</scope>
    <source>
        <strain evidence="1">CM1030</strain>
        <tissue evidence="1">Blood</tissue>
    </source>
</reference>
<evidence type="ECO:0000313" key="1">
    <source>
        <dbReference type="EMBL" id="KAL0163265.1"/>
    </source>
</evidence>
<dbReference type="AlphaFoldDB" id="A0ABD0NMU4"/>
<name>A0ABD0NMU4_CIRMR</name>
<keyword evidence="2" id="KW-1185">Reference proteome</keyword>
<comment type="caution">
    <text evidence="1">The sequence shown here is derived from an EMBL/GenBank/DDBJ whole genome shotgun (WGS) entry which is preliminary data.</text>
</comment>
<evidence type="ECO:0000313" key="2">
    <source>
        <dbReference type="Proteomes" id="UP001529510"/>
    </source>
</evidence>
<sequence>MLVMMHEELYDFLNRRRSVGSLRWFLEEPDPPAPLPLTPLQEYLQKLLEMKMLSS</sequence>
<proteinExistence type="predicted"/>
<feature type="non-terminal residue" evidence="1">
    <location>
        <position position="55"/>
    </location>
</feature>
<dbReference type="EMBL" id="JAMKFB020000021">
    <property type="protein sequence ID" value="KAL0163265.1"/>
    <property type="molecule type" value="Genomic_DNA"/>
</dbReference>
<gene>
    <name evidence="1" type="ORF">M9458_042661</name>
</gene>
<accession>A0ABD0NMU4</accession>
<protein>
    <submittedName>
        <fullName evidence="1">Uncharacterized protein</fullName>
    </submittedName>
</protein>
<organism evidence="1 2">
    <name type="scientific">Cirrhinus mrigala</name>
    <name type="common">Mrigala</name>
    <dbReference type="NCBI Taxonomy" id="683832"/>
    <lineage>
        <taxon>Eukaryota</taxon>
        <taxon>Metazoa</taxon>
        <taxon>Chordata</taxon>
        <taxon>Craniata</taxon>
        <taxon>Vertebrata</taxon>
        <taxon>Euteleostomi</taxon>
        <taxon>Actinopterygii</taxon>
        <taxon>Neopterygii</taxon>
        <taxon>Teleostei</taxon>
        <taxon>Ostariophysi</taxon>
        <taxon>Cypriniformes</taxon>
        <taxon>Cyprinidae</taxon>
        <taxon>Labeoninae</taxon>
        <taxon>Labeonini</taxon>
        <taxon>Cirrhinus</taxon>
    </lineage>
</organism>